<dbReference type="GeneID" id="100904693"/>
<keyword evidence="1 5" id="KW-0645">Protease</keyword>
<evidence type="ECO:0000256" key="2">
    <source>
        <dbReference type="ARBA" id="ARBA00022801"/>
    </source>
</evidence>
<organism evidence="8 9">
    <name type="scientific">Galendromus occidentalis</name>
    <name type="common">western predatory mite</name>
    <dbReference type="NCBI Taxonomy" id="34638"/>
    <lineage>
        <taxon>Eukaryota</taxon>
        <taxon>Metazoa</taxon>
        <taxon>Ecdysozoa</taxon>
        <taxon>Arthropoda</taxon>
        <taxon>Chelicerata</taxon>
        <taxon>Arachnida</taxon>
        <taxon>Acari</taxon>
        <taxon>Parasitiformes</taxon>
        <taxon>Mesostigmata</taxon>
        <taxon>Gamasina</taxon>
        <taxon>Phytoseioidea</taxon>
        <taxon>Phytoseiidae</taxon>
        <taxon>Typhlodrominae</taxon>
        <taxon>Galendromus</taxon>
    </lineage>
</organism>
<feature type="chain" id="PRO_5042512802" evidence="6">
    <location>
        <begin position="22"/>
        <end position="285"/>
    </location>
</feature>
<evidence type="ECO:0000313" key="8">
    <source>
        <dbReference type="Proteomes" id="UP000694867"/>
    </source>
</evidence>
<dbReference type="PRINTS" id="PR00722">
    <property type="entry name" value="CHYMOTRYPSIN"/>
</dbReference>
<dbReference type="InterPro" id="IPR018114">
    <property type="entry name" value="TRYPSIN_HIS"/>
</dbReference>
<dbReference type="InterPro" id="IPR001314">
    <property type="entry name" value="Peptidase_S1A"/>
</dbReference>
<dbReference type="PANTHER" id="PTHR24252">
    <property type="entry name" value="ACROSIN-RELATED"/>
    <property type="match status" value="1"/>
</dbReference>
<feature type="signal peptide" evidence="6">
    <location>
        <begin position="1"/>
        <end position="21"/>
    </location>
</feature>
<dbReference type="InterPro" id="IPR001254">
    <property type="entry name" value="Trypsin_dom"/>
</dbReference>
<dbReference type="CDD" id="cd00190">
    <property type="entry name" value="Tryp_SPc"/>
    <property type="match status" value="1"/>
</dbReference>
<keyword evidence="8" id="KW-1185">Reference proteome</keyword>
<dbReference type="FunFam" id="2.40.10.10:FF:000006">
    <property type="entry name" value="Serine proteinase stubble"/>
    <property type="match status" value="1"/>
</dbReference>
<dbReference type="GO" id="GO:0006508">
    <property type="term" value="P:proteolysis"/>
    <property type="evidence" value="ECO:0007669"/>
    <property type="project" value="UniProtKB-KW"/>
</dbReference>
<reference evidence="9" key="1">
    <citation type="submission" date="2025-08" db="UniProtKB">
        <authorList>
            <consortium name="RefSeq"/>
        </authorList>
    </citation>
    <scope>IDENTIFICATION</scope>
</reference>
<evidence type="ECO:0000256" key="6">
    <source>
        <dbReference type="SAM" id="SignalP"/>
    </source>
</evidence>
<evidence type="ECO:0000256" key="5">
    <source>
        <dbReference type="RuleBase" id="RU363034"/>
    </source>
</evidence>
<evidence type="ECO:0000259" key="7">
    <source>
        <dbReference type="PROSITE" id="PS50240"/>
    </source>
</evidence>
<dbReference type="InterPro" id="IPR009003">
    <property type="entry name" value="Peptidase_S1_PA"/>
</dbReference>
<dbReference type="SUPFAM" id="SSF50494">
    <property type="entry name" value="Trypsin-like serine proteases"/>
    <property type="match status" value="1"/>
</dbReference>
<dbReference type="GO" id="GO:0004252">
    <property type="term" value="F:serine-type endopeptidase activity"/>
    <property type="evidence" value="ECO:0007669"/>
    <property type="project" value="InterPro"/>
</dbReference>
<dbReference type="Proteomes" id="UP000694867">
    <property type="component" value="Unplaced"/>
</dbReference>
<dbReference type="AlphaFoldDB" id="A0AAJ6QPK2"/>
<dbReference type="RefSeq" id="XP_003739658.1">
    <property type="nucleotide sequence ID" value="XM_003739610.1"/>
</dbReference>
<dbReference type="PROSITE" id="PS00134">
    <property type="entry name" value="TRYPSIN_HIS"/>
    <property type="match status" value="1"/>
</dbReference>
<accession>A0AAJ6QPK2</accession>
<evidence type="ECO:0000256" key="1">
    <source>
        <dbReference type="ARBA" id="ARBA00022670"/>
    </source>
</evidence>
<dbReference type="Gene3D" id="2.40.10.10">
    <property type="entry name" value="Trypsin-like serine proteases"/>
    <property type="match status" value="1"/>
</dbReference>
<feature type="domain" description="Peptidase S1" evidence="7">
    <location>
        <begin position="38"/>
        <end position="284"/>
    </location>
</feature>
<dbReference type="Pfam" id="PF00089">
    <property type="entry name" value="Trypsin"/>
    <property type="match status" value="1"/>
</dbReference>
<dbReference type="PROSITE" id="PS00135">
    <property type="entry name" value="TRYPSIN_SER"/>
    <property type="match status" value="1"/>
</dbReference>
<proteinExistence type="predicted"/>
<dbReference type="InterPro" id="IPR043504">
    <property type="entry name" value="Peptidase_S1_PA_chymotrypsin"/>
</dbReference>
<sequence length="285" mass="31536">MTFVSCRIVLALILLSNGAIGSLCGLQKNQSPSRKSRIVGGSDADPGEFPWMVSLRVRGDHFCGATIVHQKFLLTAAHCVQGRNPRLFTARVGEHHMGLASIFEEDYQVNRIFVHPNYSHPKRYNNDIALVRLKSEIIFSEFVRPICFPKAPEDEKLGLNATVAGWGNIKDIESVTGQDIFKKLRPEVLQWVHLPLVNSSTCNQWYKQAGKKVRLIASQICAGYSSGIKDACQGDSGGPLMVHTGSRFKLVGVVSAGFGCARPLLPGLYTRVSFYMDWIRGIMDV</sequence>
<keyword evidence="6" id="KW-0732">Signal</keyword>
<dbReference type="PANTHER" id="PTHR24252:SF7">
    <property type="entry name" value="HYALIN"/>
    <property type="match status" value="1"/>
</dbReference>
<keyword evidence="2 5" id="KW-0378">Hydrolase</keyword>
<dbReference type="SMART" id="SM00020">
    <property type="entry name" value="Tryp_SPc"/>
    <property type="match status" value="1"/>
</dbReference>
<protein>
    <submittedName>
        <fullName evidence="9">Testisin-like</fullName>
    </submittedName>
</protein>
<evidence type="ECO:0000256" key="4">
    <source>
        <dbReference type="ARBA" id="ARBA00023157"/>
    </source>
</evidence>
<evidence type="ECO:0000313" key="9">
    <source>
        <dbReference type="RefSeq" id="XP_003739658.1"/>
    </source>
</evidence>
<keyword evidence="4" id="KW-1015">Disulfide bond</keyword>
<dbReference type="InterPro" id="IPR033116">
    <property type="entry name" value="TRYPSIN_SER"/>
</dbReference>
<gene>
    <name evidence="9" type="primary">LOC100904693</name>
</gene>
<keyword evidence="3 5" id="KW-0720">Serine protease</keyword>
<evidence type="ECO:0000256" key="3">
    <source>
        <dbReference type="ARBA" id="ARBA00022825"/>
    </source>
</evidence>
<dbReference type="PROSITE" id="PS50240">
    <property type="entry name" value="TRYPSIN_DOM"/>
    <property type="match status" value="1"/>
</dbReference>
<dbReference type="KEGG" id="goe:100904693"/>
<name>A0AAJ6QPK2_9ACAR</name>